<dbReference type="EMBL" id="MN990732">
    <property type="protein sequence ID" value="QIM10663.1"/>
    <property type="molecule type" value="Genomic_DNA"/>
</dbReference>
<evidence type="ECO:0000259" key="3">
    <source>
        <dbReference type="Pfam" id="PF00534"/>
    </source>
</evidence>
<accession>A0A6G8F330</accession>
<evidence type="ECO:0000313" key="4">
    <source>
        <dbReference type="EMBL" id="QIM10663.1"/>
    </source>
</evidence>
<dbReference type="CDD" id="cd03801">
    <property type="entry name" value="GT4_PimA-like"/>
    <property type="match status" value="1"/>
</dbReference>
<keyword evidence="1" id="KW-0328">Glycosyltransferase</keyword>
<dbReference type="InterPro" id="IPR001296">
    <property type="entry name" value="Glyco_trans_1"/>
</dbReference>
<dbReference type="PANTHER" id="PTHR12526:SF510">
    <property type="entry name" value="D-INOSITOL 3-PHOSPHATE GLYCOSYLTRANSFERASE"/>
    <property type="match status" value="1"/>
</dbReference>
<dbReference type="Gene3D" id="3.40.50.2000">
    <property type="entry name" value="Glycogen Phosphorylase B"/>
    <property type="match status" value="1"/>
</dbReference>
<dbReference type="GO" id="GO:0016757">
    <property type="term" value="F:glycosyltransferase activity"/>
    <property type="evidence" value="ECO:0007669"/>
    <property type="project" value="UniProtKB-KW"/>
</dbReference>
<keyword evidence="2" id="KW-0808">Transferase</keyword>
<protein>
    <recommendedName>
        <fullName evidence="3">Glycosyl transferase family 1 domain-containing protein</fullName>
    </recommendedName>
</protein>
<dbReference type="SUPFAM" id="SSF53756">
    <property type="entry name" value="UDP-Glycosyltransferase/glycogen phosphorylase"/>
    <property type="match status" value="1"/>
</dbReference>
<proteinExistence type="predicted"/>
<gene>
    <name evidence="4" type="ORF">PlAlph_5550</name>
</gene>
<dbReference type="Pfam" id="PF00534">
    <property type="entry name" value="Glycos_transf_1"/>
    <property type="match status" value="1"/>
</dbReference>
<evidence type="ECO:0000256" key="1">
    <source>
        <dbReference type="ARBA" id="ARBA00022676"/>
    </source>
</evidence>
<dbReference type="AlphaFoldDB" id="A0A6G8F330"/>
<dbReference type="PANTHER" id="PTHR12526">
    <property type="entry name" value="GLYCOSYLTRANSFERASE"/>
    <property type="match status" value="1"/>
</dbReference>
<feature type="domain" description="Glycosyl transferase family 1" evidence="3">
    <location>
        <begin position="303"/>
        <end position="428"/>
    </location>
</feature>
<evidence type="ECO:0000256" key="2">
    <source>
        <dbReference type="ARBA" id="ARBA00022679"/>
    </source>
</evidence>
<name>A0A6G8F330_9PROT</name>
<organism evidence="4">
    <name type="scientific">uncultured Alphaproteobacteria bacterium</name>
    <dbReference type="NCBI Taxonomy" id="91750"/>
    <lineage>
        <taxon>Bacteria</taxon>
        <taxon>Pseudomonadati</taxon>
        <taxon>Pseudomonadota</taxon>
        <taxon>Alphaproteobacteria</taxon>
        <taxon>environmental samples</taxon>
    </lineage>
</organism>
<sequence>MWFQKIKKVGKGKVTKRIKICGVTILKKEKGDRLRWWVFGVPLFSVINKKSPFYIASIKDKECQSKVVSSVKSAPKSILWVDHSLGGGTDTYSRNQFAAAADDVCILRLQYFSAYQRYLLTLPKSAIEVKCSFAEIEEVYNFLRQFQFDEIIVNNLVGYPNSLDVLDRVARLKKNAAKKPKVSFRGHDFQCICPSFNLLNCDGVFCNLAYKDGCDICLQKKMLGNNAIENKILRSGVENMESWRRGWSVFFMNTVDEVIVFSKSIKRIFCEIYPQMDSKIKVVPHKTHDFPNVKIEKHQDVNIGMLGEISLYQKGGDVVRQMCGCLKNYPDVNLIVVGHYHNAPANLRVTGKYRPEDLPEIMKKEKVDIVFIPSVWPETFSYTTSEAISMGLPVACYDFGAPAERVSVYDKGLVLKNIDAAANLAQLVEFAKQIRKDL</sequence>
<reference evidence="4" key="1">
    <citation type="journal article" date="2020" name="J. ISSAAS">
        <title>Lactobacilli and other gastrointestinal microbiota of Peromyscus leucopus, reservoir host for agents of Lyme disease and other zoonoses in North America.</title>
        <authorList>
            <person name="Milovic A."/>
            <person name="Bassam K."/>
            <person name="Shao H."/>
            <person name="Chatzistamou I."/>
            <person name="Tufts D.M."/>
            <person name="Diuk-Wasser M."/>
            <person name="Barbour A.G."/>
        </authorList>
    </citation>
    <scope>NUCLEOTIDE SEQUENCE</scope>
    <source>
        <strain evidence="4">LL90</strain>
    </source>
</reference>